<dbReference type="OrthoDB" id="9782620at2"/>
<gene>
    <name evidence="1" type="ORF">C7S20_19215</name>
</gene>
<reference evidence="2" key="1">
    <citation type="submission" date="2018-03" db="EMBL/GenBank/DDBJ databases">
        <title>Gramella fulva sp. nov., isolated from a dry surface of tidal flat.</title>
        <authorList>
            <person name="Hwang S.H."/>
            <person name="Hwang W.M."/>
            <person name="Kang K."/>
            <person name="Ahn T.-Y."/>
        </authorList>
    </citation>
    <scope>NUCLEOTIDE SEQUENCE [LARGE SCALE GENOMIC DNA]</scope>
    <source>
        <strain evidence="2">SH35</strain>
    </source>
</reference>
<organism evidence="1 2">
    <name type="scientific">Christiangramia fulva</name>
    <dbReference type="NCBI Taxonomy" id="2126553"/>
    <lineage>
        <taxon>Bacteria</taxon>
        <taxon>Pseudomonadati</taxon>
        <taxon>Bacteroidota</taxon>
        <taxon>Flavobacteriia</taxon>
        <taxon>Flavobacteriales</taxon>
        <taxon>Flavobacteriaceae</taxon>
        <taxon>Christiangramia</taxon>
    </lineage>
</organism>
<dbReference type="GO" id="GO:0106300">
    <property type="term" value="P:protein-DNA covalent cross-linking repair"/>
    <property type="evidence" value="ECO:0007669"/>
    <property type="project" value="InterPro"/>
</dbReference>
<dbReference type="KEGG" id="grs:C7S20_19215"/>
<dbReference type="AlphaFoldDB" id="A0A2R3ZA87"/>
<dbReference type="SUPFAM" id="SSF143081">
    <property type="entry name" value="BB1717-like"/>
    <property type="match status" value="1"/>
</dbReference>
<dbReference type="InterPro" id="IPR036590">
    <property type="entry name" value="SRAP-like"/>
</dbReference>
<evidence type="ECO:0000313" key="2">
    <source>
        <dbReference type="Proteomes" id="UP000241507"/>
    </source>
</evidence>
<dbReference type="Pfam" id="PF02586">
    <property type="entry name" value="SRAP"/>
    <property type="match status" value="1"/>
</dbReference>
<sequence>MLKAVSFTSKEEVVEREFDSSFHVRLLYKPGFLSKPTSFPNLFCIPQENPVEIYPMEWGFIPENISDIDQFRKKGPHLFTFTSQEILQNLVSAPIKNRRCLVLLDGLVFQGRDTEDPPEYFYPKNRKMFAVAGIYNEVKPEYWNVALVVGPYKEKENHFPLILSREVEWEWLRKDLTTKRLKEILITGYSKQKLTSHYLNPSFFNGQR</sequence>
<proteinExistence type="predicted"/>
<name>A0A2R3ZA87_9FLAO</name>
<keyword evidence="2" id="KW-1185">Reference proteome</keyword>
<dbReference type="Proteomes" id="UP000241507">
    <property type="component" value="Chromosome"/>
</dbReference>
<dbReference type="RefSeq" id="WP_107013974.1">
    <property type="nucleotide sequence ID" value="NZ_CP028136.1"/>
</dbReference>
<dbReference type="EMBL" id="CP028136">
    <property type="protein sequence ID" value="AVR47208.1"/>
    <property type="molecule type" value="Genomic_DNA"/>
</dbReference>
<dbReference type="Gene3D" id="3.90.1680.10">
    <property type="entry name" value="SOS response associated peptidase-like"/>
    <property type="match status" value="1"/>
</dbReference>
<protein>
    <recommendedName>
        <fullName evidence="3">Abasic site processing protein</fullName>
    </recommendedName>
</protein>
<accession>A0A2R3ZA87</accession>
<dbReference type="GO" id="GO:0003697">
    <property type="term" value="F:single-stranded DNA binding"/>
    <property type="evidence" value="ECO:0007669"/>
    <property type="project" value="InterPro"/>
</dbReference>
<evidence type="ECO:0000313" key="1">
    <source>
        <dbReference type="EMBL" id="AVR47208.1"/>
    </source>
</evidence>
<dbReference type="InterPro" id="IPR003738">
    <property type="entry name" value="SRAP"/>
</dbReference>
<evidence type="ECO:0008006" key="3">
    <source>
        <dbReference type="Google" id="ProtNLM"/>
    </source>
</evidence>